<feature type="domain" description="Glycine zipper-like" evidence="2">
    <location>
        <begin position="4"/>
        <end position="40"/>
    </location>
</feature>
<evidence type="ECO:0000313" key="4">
    <source>
        <dbReference type="Proteomes" id="UP001211894"/>
    </source>
</evidence>
<keyword evidence="1" id="KW-1133">Transmembrane helix</keyword>
<dbReference type="EMBL" id="JAQKAB010000001">
    <property type="protein sequence ID" value="MDA7025121.1"/>
    <property type="molecule type" value="Genomic_DNA"/>
</dbReference>
<reference evidence="3 4" key="1">
    <citation type="submission" date="2023-01" db="EMBL/GenBank/DDBJ databases">
        <title>Bacillus changyiensis sp. nov., isolated from a coastal deposit.</title>
        <authorList>
            <person name="Xiao G."/>
            <person name="Lai Q."/>
            <person name="Hu Z."/>
            <person name="Shao Z."/>
        </authorList>
    </citation>
    <scope>NUCLEOTIDE SEQUENCE [LARGE SCALE GENOMIC DNA]</scope>
    <source>
        <strain evidence="3 4">CLL-7-23</strain>
    </source>
</reference>
<evidence type="ECO:0000259" key="2">
    <source>
        <dbReference type="Pfam" id="PF26273"/>
    </source>
</evidence>
<evidence type="ECO:0000313" key="3">
    <source>
        <dbReference type="EMBL" id="MDA7025121.1"/>
    </source>
</evidence>
<protein>
    <recommendedName>
        <fullName evidence="2">Glycine zipper-like domain-containing protein</fullName>
    </recommendedName>
</protein>
<keyword evidence="4" id="KW-1185">Reference proteome</keyword>
<dbReference type="RefSeq" id="WP_271338983.1">
    <property type="nucleotide sequence ID" value="NZ_JAQKAB010000001.1"/>
</dbReference>
<dbReference type="Pfam" id="PF26273">
    <property type="entry name" value="Gly_zipper"/>
    <property type="match status" value="1"/>
</dbReference>
<keyword evidence="1" id="KW-0472">Membrane</keyword>
<keyword evidence="1" id="KW-0812">Transmembrane</keyword>
<proteinExistence type="predicted"/>
<name>A0ABT4WYJ8_9BACI</name>
<feature type="transmembrane region" description="Helical" evidence="1">
    <location>
        <begin position="7"/>
        <end position="31"/>
    </location>
</feature>
<sequence length="48" mass="5396">MKRKKGYYFSIFTGLGVAFGVIFDQLMWGLIIGPLLGMLVESNGKNRK</sequence>
<organism evidence="3 4">
    <name type="scientific">Bacillus changyiensis</name>
    <dbReference type="NCBI Taxonomy" id="3004103"/>
    <lineage>
        <taxon>Bacteria</taxon>
        <taxon>Bacillati</taxon>
        <taxon>Bacillota</taxon>
        <taxon>Bacilli</taxon>
        <taxon>Bacillales</taxon>
        <taxon>Bacillaceae</taxon>
        <taxon>Bacillus</taxon>
    </lineage>
</organism>
<dbReference type="InterPro" id="IPR058598">
    <property type="entry name" value="Gly_zipper-like_dom"/>
</dbReference>
<accession>A0ABT4WYJ8</accession>
<gene>
    <name evidence="3" type="ORF">PJ311_00690</name>
</gene>
<dbReference type="Proteomes" id="UP001211894">
    <property type="component" value="Unassembled WGS sequence"/>
</dbReference>
<comment type="caution">
    <text evidence="3">The sequence shown here is derived from an EMBL/GenBank/DDBJ whole genome shotgun (WGS) entry which is preliminary data.</text>
</comment>
<evidence type="ECO:0000256" key="1">
    <source>
        <dbReference type="SAM" id="Phobius"/>
    </source>
</evidence>